<dbReference type="EMBL" id="FMXR01000015">
    <property type="protein sequence ID" value="SDB27592.1"/>
    <property type="molecule type" value="Genomic_DNA"/>
</dbReference>
<keyword evidence="1" id="KW-1133">Transmembrane helix</keyword>
<protein>
    <submittedName>
        <fullName evidence="2">Uncharacterized protein</fullName>
    </submittedName>
</protein>
<keyword evidence="1" id="KW-0812">Transmembrane</keyword>
<evidence type="ECO:0000256" key="1">
    <source>
        <dbReference type="SAM" id="Phobius"/>
    </source>
</evidence>
<feature type="transmembrane region" description="Helical" evidence="1">
    <location>
        <begin position="23"/>
        <end position="44"/>
    </location>
</feature>
<dbReference type="AlphaFoldDB" id="A0A1G6C3X3"/>
<keyword evidence="3" id="KW-1185">Reference proteome</keyword>
<evidence type="ECO:0000313" key="2">
    <source>
        <dbReference type="EMBL" id="SDB27592.1"/>
    </source>
</evidence>
<keyword evidence="1" id="KW-0472">Membrane</keyword>
<sequence>MTAIWNSLVSLASSISDVISPKLLAGGSGAFILLILLMAFLPDIRRILSKLLFALVAFFVIKALIGGGMLDSITSAIS</sequence>
<dbReference type="Proteomes" id="UP000199228">
    <property type="component" value="Unassembled WGS sequence"/>
</dbReference>
<evidence type="ECO:0000313" key="3">
    <source>
        <dbReference type="Proteomes" id="UP000199228"/>
    </source>
</evidence>
<proteinExistence type="predicted"/>
<dbReference type="RefSeq" id="WP_090174269.1">
    <property type="nucleotide sequence ID" value="NZ_FMXR01000015.1"/>
</dbReference>
<organism evidence="2 3">
    <name type="scientific">Eubacterium oxidoreducens</name>
    <dbReference type="NCBI Taxonomy" id="1732"/>
    <lineage>
        <taxon>Bacteria</taxon>
        <taxon>Bacillati</taxon>
        <taxon>Bacillota</taxon>
        <taxon>Clostridia</taxon>
        <taxon>Eubacteriales</taxon>
        <taxon>Eubacteriaceae</taxon>
        <taxon>Eubacterium</taxon>
    </lineage>
</organism>
<dbReference type="STRING" id="1732.SAMN02910417_02051"/>
<name>A0A1G6C3X3_EUBOX</name>
<reference evidence="2 3" key="1">
    <citation type="submission" date="2016-10" db="EMBL/GenBank/DDBJ databases">
        <authorList>
            <person name="de Groot N.N."/>
        </authorList>
    </citation>
    <scope>NUCLEOTIDE SEQUENCE [LARGE SCALE GENOMIC DNA]</scope>
    <source>
        <strain evidence="2 3">DSM 3217</strain>
    </source>
</reference>
<accession>A0A1G6C3X3</accession>
<feature type="transmembrane region" description="Helical" evidence="1">
    <location>
        <begin position="51"/>
        <end position="70"/>
    </location>
</feature>
<gene>
    <name evidence="2" type="ORF">SAMN02910417_02051</name>
</gene>